<name>A0AAV3T1F4_9EURY</name>
<feature type="transmembrane region" description="Helical" evidence="1">
    <location>
        <begin position="76"/>
        <end position="96"/>
    </location>
</feature>
<dbReference type="RefSeq" id="WP_227261054.1">
    <property type="nucleotide sequence ID" value="NZ_BAAADU010000002.1"/>
</dbReference>
<keyword evidence="3" id="KW-1185">Reference proteome</keyword>
<organism evidence="2 3">
    <name type="scientific">Salarchaeum japonicum</name>
    <dbReference type="NCBI Taxonomy" id="555573"/>
    <lineage>
        <taxon>Archaea</taxon>
        <taxon>Methanobacteriati</taxon>
        <taxon>Methanobacteriota</taxon>
        <taxon>Stenosarchaea group</taxon>
        <taxon>Halobacteria</taxon>
        <taxon>Halobacteriales</taxon>
        <taxon>Halobacteriaceae</taxon>
    </lineage>
</organism>
<accession>A0AAV3T1F4</accession>
<feature type="transmembrane region" description="Helical" evidence="1">
    <location>
        <begin position="46"/>
        <end position="64"/>
    </location>
</feature>
<evidence type="ECO:0000313" key="2">
    <source>
        <dbReference type="EMBL" id="GAA0651096.1"/>
    </source>
</evidence>
<evidence type="ECO:0000313" key="3">
    <source>
        <dbReference type="Proteomes" id="UP001500194"/>
    </source>
</evidence>
<keyword evidence="1" id="KW-0472">Membrane</keyword>
<feature type="transmembrane region" description="Helical" evidence="1">
    <location>
        <begin position="13"/>
        <end position="34"/>
    </location>
</feature>
<sequence length="106" mass="11317">MEGLDGDATDVTLAGWLIAVGLVALPVLFGYAYWRYRRGDRNRKALLVGVGAGGVGWAGLLLQAEERWLASPWDDAAAVLAVASVAVGFYALYLAYWREPDADGTG</sequence>
<comment type="caution">
    <text evidence="2">The sequence shown here is derived from an EMBL/GenBank/DDBJ whole genome shotgun (WGS) entry which is preliminary data.</text>
</comment>
<protein>
    <submittedName>
        <fullName evidence="2">Uncharacterized protein</fullName>
    </submittedName>
</protein>
<dbReference type="Proteomes" id="UP001500194">
    <property type="component" value="Unassembled WGS sequence"/>
</dbReference>
<dbReference type="AlphaFoldDB" id="A0AAV3T1F4"/>
<dbReference type="GeneID" id="68574079"/>
<dbReference type="EMBL" id="BAAADU010000002">
    <property type="protein sequence ID" value="GAA0651096.1"/>
    <property type="molecule type" value="Genomic_DNA"/>
</dbReference>
<gene>
    <name evidence="2" type="ORF">GCM10009019_12520</name>
</gene>
<keyword evidence="1" id="KW-0812">Transmembrane</keyword>
<proteinExistence type="predicted"/>
<reference evidence="2 3" key="1">
    <citation type="journal article" date="2019" name="Int. J. Syst. Evol. Microbiol.">
        <title>The Global Catalogue of Microorganisms (GCM) 10K type strain sequencing project: providing services to taxonomists for standard genome sequencing and annotation.</title>
        <authorList>
            <consortium name="The Broad Institute Genomics Platform"/>
            <consortium name="The Broad Institute Genome Sequencing Center for Infectious Disease"/>
            <person name="Wu L."/>
            <person name="Ma J."/>
        </authorList>
    </citation>
    <scope>NUCLEOTIDE SEQUENCE [LARGE SCALE GENOMIC DNA]</scope>
    <source>
        <strain evidence="2 3">JCM 16327</strain>
    </source>
</reference>
<evidence type="ECO:0000256" key="1">
    <source>
        <dbReference type="SAM" id="Phobius"/>
    </source>
</evidence>
<keyword evidence="1" id="KW-1133">Transmembrane helix</keyword>